<evidence type="ECO:0000256" key="4">
    <source>
        <dbReference type="PROSITE-ProRule" id="PRU01161"/>
    </source>
</evidence>
<reference evidence="6" key="1">
    <citation type="journal article" date="2014" name="Int. J. Syst. Evol. Microbiol.">
        <title>Complete genome sequence of Corynebacterium casei LMG S-19264T (=DSM 44701T), isolated from a smear-ripened cheese.</title>
        <authorList>
            <consortium name="US DOE Joint Genome Institute (JGI-PGF)"/>
            <person name="Walter F."/>
            <person name="Albersmeier A."/>
            <person name="Kalinowski J."/>
            <person name="Ruckert C."/>
        </authorList>
    </citation>
    <scope>NUCLEOTIDE SEQUENCE</scope>
    <source>
        <strain evidence="6">CGMCC 1.12751</strain>
    </source>
</reference>
<name>A0A917GP77_9FLAO</name>
<comment type="caution">
    <text evidence="6">The sequence shown here is derived from an EMBL/GenBank/DDBJ whole genome shotgun (WGS) entry which is preliminary data.</text>
</comment>
<dbReference type="EMBL" id="BMFQ01000003">
    <property type="protein sequence ID" value="GGG52799.1"/>
    <property type="molecule type" value="Genomic_DNA"/>
</dbReference>
<dbReference type="AlphaFoldDB" id="A0A917GP77"/>
<protein>
    <submittedName>
        <fullName evidence="6">Patatin</fullName>
    </submittedName>
</protein>
<evidence type="ECO:0000259" key="5">
    <source>
        <dbReference type="PROSITE" id="PS51635"/>
    </source>
</evidence>
<dbReference type="PANTHER" id="PTHR14226">
    <property type="entry name" value="NEUROPATHY TARGET ESTERASE/SWISS CHEESE D.MELANOGASTER"/>
    <property type="match status" value="1"/>
</dbReference>
<feature type="domain" description="PNPLA" evidence="5">
    <location>
        <begin position="16"/>
        <end position="206"/>
    </location>
</feature>
<feature type="short sequence motif" description="DGA/G" evidence="4">
    <location>
        <begin position="193"/>
        <end position="195"/>
    </location>
</feature>
<gene>
    <name evidence="6" type="ORF">GCM10010976_24860</name>
</gene>
<organism evidence="6 7">
    <name type="scientific">Bizionia arctica</name>
    <dbReference type="NCBI Taxonomy" id="1495645"/>
    <lineage>
        <taxon>Bacteria</taxon>
        <taxon>Pseudomonadati</taxon>
        <taxon>Bacteroidota</taxon>
        <taxon>Flavobacteriia</taxon>
        <taxon>Flavobacteriales</taxon>
        <taxon>Flavobacteriaceae</taxon>
        <taxon>Bizionia</taxon>
    </lineage>
</organism>
<evidence type="ECO:0000256" key="2">
    <source>
        <dbReference type="ARBA" id="ARBA00022963"/>
    </source>
</evidence>
<keyword evidence="1 4" id="KW-0378">Hydrolase</keyword>
<evidence type="ECO:0000256" key="3">
    <source>
        <dbReference type="ARBA" id="ARBA00023098"/>
    </source>
</evidence>
<dbReference type="InterPro" id="IPR043864">
    <property type="entry name" value="Omp85-like_dom"/>
</dbReference>
<proteinExistence type="predicted"/>
<evidence type="ECO:0000313" key="7">
    <source>
        <dbReference type="Proteomes" id="UP000625976"/>
    </source>
</evidence>
<evidence type="ECO:0000256" key="1">
    <source>
        <dbReference type="ARBA" id="ARBA00022801"/>
    </source>
</evidence>
<dbReference type="SUPFAM" id="SSF52151">
    <property type="entry name" value="FabD/lysophospholipase-like"/>
    <property type="match status" value="1"/>
</dbReference>
<dbReference type="PANTHER" id="PTHR14226:SF76">
    <property type="entry name" value="NTE FAMILY PROTEIN RSSA"/>
    <property type="match status" value="1"/>
</dbReference>
<dbReference type="Gene3D" id="3.40.1090.10">
    <property type="entry name" value="Cytosolic phospholipase A2 catalytic domain"/>
    <property type="match status" value="1"/>
</dbReference>
<dbReference type="InterPro" id="IPR016035">
    <property type="entry name" value="Acyl_Trfase/lysoPLipase"/>
</dbReference>
<keyword evidence="7" id="KW-1185">Reference proteome</keyword>
<dbReference type="GO" id="GO:0016042">
    <property type="term" value="P:lipid catabolic process"/>
    <property type="evidence" value="ECO:0007669"/>
    <property type="project" value="UniProtKB-UniRule"/>
</dbReference>
<dbReference type="Gene3D" id="2.40.160.50">
    <property type="entry name" value="membrane protein fhac: a member of the omp85/tpsb transporter family"/>
    <property type="match status" value="1"/>
</dbReference>
<feature type="short sequence motif" description="GXSXG" evidence="4">
    <location>
        <begin position="47"/>
        <end position="51"/>
    </location>
</feature>
<dbReference type="InterPro" id="IPR002641">
    <property type="entry name" value="PNPLA_dom"/>
</dbReference>
<keyword evidence="3 4" id="KW-0443">Lipid metabolism</keyword>
<accession>A0A917GP77</accession>
<sequence length="758" mass="83457">MNTQLFSQEKKPKVALVLSGGGAKGIAHIPVIQALDSLGIVPDLIIGTSMGSIVGGLYAMGYSGDSIAKITKSAKWTELLGGSVSFRDVGVEEKSEFGRYLLNVDVIKGKPKMKASILKDQNLREFLSTTVYPVYNVSNFDDLSIPFRAVATDLVKGEVVVLDQGSLAVALRASMSIPSVFQPVPYNETLLVDGGVMDNFPVDVAVAMGADIIIGSDVGGGLQPIEKLNNIPSILFQTSMLTSNIKNPENRALCTILIDHVGNLTYSTEDFASALGILKEGEIATKSNIDQLAVLADSLKKFKQRDHALPVMENAILFSEIQYHGISNENLSLVQARMAISTNSTYNITELTNAIERAMGTELFYQITYSVKEEDGHNILNLYGLEKARNQLNGALHYDTTEGVGVVVNYTGRNILGYSSRLLVGLDIAEAPKYRVQYQQNVGETKNWWWRAESFGQKTIQNYYLYGSIGDDLKNTYNLVSGQLNKNLNSLNNYVGFYINYEYLGLKPKSNPDYTENVYDLRKYKFNNFEVGLNFNHNSMNKVFFATSGSYVNVRLSRSLGSNIEATYNDNPENNITGSLSGFTKLNFQFEKRVPITTKTTLIGGVSSGIMLLDDVDSNDLSLLNFGQPAKYTLGGSLTSPVQNEYAFQGLNTTDLIVTQFIKASVGAQINPLKNIYVTPYLNLASVGFDDFGEYLEDFYAPKGNWINTTETSLLFSGGTSFSYNSILGPVNFDVAYINDINKLKFFFSVGLRFNIPH</sequence>
<feature type="active site" description="Proton acceptor" evidence="4">
    <location>
        <position position="193"/>
    </location>
</feature>
<dbReference type="Pfam" id="PF19143">
    <property type="entry name" value="Omp85_2"/>
    <property type="match status" value="1"/>
</dbReference>
<feature type="short sequence motif" description="GXGXXG" evidence="4">
    <location>
        <begin position="20"/>
        <end position="25"/>
    </location>
</feature>
<dbReference type="InterPro" id="IPR050301">
    <property type="entry name" value="NTE"/>
</dbReference>
<evidence type="ECO:0000313" key="6">
    <source>
        <dbReference type="EMBL" id="GGG52799.1"/>
    </source>
</evidence>
<dbReference type="GO" id="GO:0016787">
    <property type="term" value="F:hydrolase activity"/>
    <property type="evidence" value="ECO:0007669"/>
    <property type="project" value="UniProtKB-UniRule"/>
</dbReference>
<dbReference type="RefSeq" id="WP_229736665.1">
    <property type="nucleotide sequence ID" value="NZ_BMFQ01000003.1"/>
</dbReference>
<dbReference type="Pfam" id="PF01734">
    <property type="entry name" value="Patatin"/>
    <property type="match status" value="1"/>
</dbReference>
<feature type="active site" description="Nucleophile" evidence="4">
    <location>
        <position position="49"/>
    </location>
</feature>
<dbReference type="PROSITE" id="PS51635">
    <property type="entry name" value="PNPLA"/>
    <property type="match status" value="1"/>
</dbReference>
<dbReference type="CDD" id="cd07205">
    <property type="entry name" value="Pat_PNPLA6_PNPLA7_NTE1_like"/>
    <property type="match status" value="1"/>
</dbReference>
<keyword evidence="2 4" id="KW-0442">Lipid degradation</keyword>
<dbReference type="Proteomes" id="UP000625976">
    <property type="component" value="Unassembled WGS sequence"/>
</dbReference>
<reference evidence="6" key="2">
    <citation type="submission" date="2020-09" db="EMBL/GenBank/DDBJ databases">
        <authorList>
            <person name="Sun Q."/>
            <person name="Zhou Y."/>
        </authorList>
    </citation>
    <scope>NUCLEOTIDE SEQUENCE</scope>
    <source>
        <strain evidence="6">CGMCC 1.12751</strain>
    </source>
</reference>